<dbReference type="InterPro" id="IPR037479">
    <property type="entry name" value="Tauto_MSAD"/>
</dbReference>
<gene>
    <name evidence="1" type="ORF">Y958_01460</name>
</gene>
<dbReference type="EMBL" id="CP022110">
    <property type="protein sequence ID" value="ASG21754.1"/>
    <property type="molecule type" value="Genomic_DNA"/>
</dbReference>
<dbReference type="Proteomes" id="UP000197153">
    <property type="component" value="Chromosome 1"/>
</dbReference>
<dbReference type="Pfam" id="PF14552">
    <property type="entry name" value="Tautomerase_2"/>
    <property type="match status" value="1"/>
</dbReference>
<evidence type="ECO:0000313" key="1">
    <source>
        <dbReference type="EMBL" id="ASG21754.1"/>
    </source>
</evidence>
<evidence type="ECO:0000313" key="2">
    <source>
        <dbReference type="Proteomes" id="UP000197153"/>
    </source>
</evidence>
<name>A0A248JU57_9PROT</name>
<dbReference type="AlphaFoldDB" id="A0A248JU57"/>
<dbReference type="RefSeq" id="WP_088872414.1">
    <property type="nucleotide sequence ID" value="NZ_CP022110.1"/>
</dbReference>
<dbReference type="Gene3D" id="3.30.429.10">
    <property type="entry name" value="Macrophage Migration Inhibitory Factor"/>
    <property type="match status" value="1"/>
</dbReference>
<reference evidence="1 2" key="1">
    <citation type="submission" date="2017-06" db="EMBL/GenBank/DDBJ databases">
        <title>Complete genome sequence of Nitrospirillum amazonense strain CBAmC, an endophytic nitrogen-fixing and plant growth-promoting bacterium, isolated from sugarcane.</title>
        <authorList>
            <person name="Schwab S."/>
            <person name="dos Santos Teixeira K.R."/>
            <person name="Simoes Araujo J.L."/>
            <person name="Soares Vidal M."/>
            <person name="Borges de Freitas H.R."/>
            <person name="Rivello Crivelaro A.L."/>
            <person name="Bueno de Camargo Nunes A."/>
            <person name="dos Santos C.M."/>
            <person name="Palmeira da Silva Rosa D."/>
            <person name="da Silva Padilha D."/>
            <person name="da Silva E."/>
            <person name="Araujo Terra L."/>
            <person name="Soares Mendes V."/>
            <person name="Farinelli L."/>
            <person name="Magalhaes Cruz L."/>
            <person name="Baldani J.I."/>
        </authorList>
    </citation>
    <scope>NUCLEOTIDE SEQUENCE [LARGE SCALE GENOMIC DNA]</scope>
    <source>
        <strain evidence="1 2">CBAmC</strain>
    </source>
</reference>
<proteinExistence type="predicted"/>
<dbReference type="PANTHER" id="PTHR38460:SF1">
    <property type="entry name" value="TAUTOMERASE YOLI-RELATED"/>
    <property type="match status" value="1"/>
</dbReference>
<sequence length="129" mass="14357">MPLVRMSLIKGKPAAHIRAIADGVHQALADTFGVPADDRFQLIDQHERDTFLFDADYLGVHRTDDLVMVTILASNWRDTAQKQALYRAIAENLTRAPGLRPEDVMVVLAPNQRDDWSFGNGLASYVNPA</sequence>
<dbReference type="PANTHER" id="PTHR38460">
    <property type="entry name" value="TAUTOMERASE YOLI-RELATED"/>
    <property type="match status" value="1"/>
</dbReference>
<accession>A0A248JU57</accession>
<dbReference type="SUPFAM" id="SSF55331">
    <property type="entry name" value="Tautomerase/MIF"/>
    <property type="match status" value="1"/>
</dbReference>
<dbReference type="KEGG" id="nao:Y958_01460"/>
<protein>
    <submittedName>
        <fullName evidence="1">Tautomerase family protein</fullName>
    </submittedName>
</protein>
<dbReference type="InterPro" id="IPR014347">
    <property type="entry name" value="Tautomerase/MIF_sf"/>
</dbReference>
<organism evidence="1 2">
    <name type="scientific">Nitrospirillum viridazoti CBAmc</name>
    <dbReference type="NCBI Taxonomy" id="1441467"/>
    <lineage>
        <taxon>Bacteria</taxon>
        <taxon>Pseudomonadati</taxon>
        <taxon>Pseudomonadota</taxon>
        <taxon>Alphaproteobacteria</taxon>
        <taxon>Rhodospirillales</taxon>
        <taxon>Azospirillaceae</taxon>
        <taxon>Nitrospirillum</taxon>
        <taxon>Nitrospirillum viridazoti</taxon>
    </lineage>
</organism>
<keyword evidence="2" id="KW-1185">Reference proteome</keyword>